<comment type="subcellular location">
    <subcellularLocation>
        <location evidence="2">Chromosome</location>
    </subcellularLocation>
    <subcellularLocation>
        <location evidence="1">Nucleus</location>
    </subcellularLocation>
</comment>
<feature type="region of interest" description="Disordered" evidence="13">
    <location>
        <begin position="102"/>
        <end position="170"/>
    </location>
</feature>
<keyword evidence="9" id="KW-0862">Zinc</keyword>
<dbReference type="InterPro" id="IPR019786">
    <property type="entry name" value="Zinc_finger_PHD-type_CS"/>
</dbReference>
<dbReference type="InterPro" id="IPR019787">
    <property type="entry name" value="Znf_PHD-finger"/>
</dbReference>
<keyword evidence="14" id="KW-0812">Transmembrane</keyword>
<dbReference type="GO" id="GO:0005654">
    <property type="term" value="C:nucleoplasm"/>
    <property type="evidence" value="ECO:0007669"/>
    <property type="project" value="TreeGrafter"/>
</dbReference>
<evidence type="ECO:0000256" key="2">
    <source>
        <dbReference type="ARBA" id="ARBA00004286"/>
    </source>
</evidence>
<keyword evidence="8 12" id="KW-0863">Zinc-finger</keyword>
<keyword evidence="5" id="KW-0808">Transferase</keyword>
<dbReference type="Pfam" id="PF01426">
    <property type="entry name" value="BAH"/>
    <property type="match status" value="1"/>
</dbReference>
<evidence type="ECO:0000256" key="1">
    <source>
        <dbReference type="ARBA" id="ARBA00004123"/>
    </source>
</evidence>
<feature type="domain" description="SET" evidence="16">
    <location>
        <begin position="915"/>
        <end position="1032"/>
    </location>
</feature>
<evidence type="ECO:0000313" key="20">
    <source>
        <dbReference type="EMBL" id="VDK86512.1"/>
    </source>
</evidence>
<feature type="compositionally biased region" description="Pro residues" evidence="13">
    <location>
        <begin position="108"/>
        <end position="126"/>
    </location>
</feature>
<keyword evidence="7" id="KW-0479">Metal-binding</keyword>
<dbReference type="SUPFAM" id="SSF82199">
    <property type="entry name" value="SET domain"/>
    <property type="match status" value="1"/>
</dbReference>
<evidence type="ECO:0000256" key="5">
    <source>
        <dbReference type="ARBA" id="ARBA00022679"/>
    </source>
</evidence>
<dbReference type="GO" id="GO:0006355">
    <property type="term" value="P:regulation of DNA-templated transcription"/>
    <property type="evidence" value="ECO:0007669"/>
    <property type="project" value="TreeGrafter"/>
</dbReference>
<evidence type="ECO:0000256" key="6">
    <source>
        <dbReference type="ARBA" id="ARBA00022691"/>
    </source>
</evidence>
<feature type="domain" description="BAH" evidence="18">
    <location>
        <begin position="1386"/>
        <end position="1504"/>
    </location>
</feature>
<dbReference type="InterPro" id="IPR003616">
    <property type="entry name" value="Post-SET_dom"/>
</dbReference>
<dbReference type="InterPro" id="IPR001965">
    <property type="entry name" value="Znf_PHD"/>
</dbReference>
<dbReference type="PROSITE" id="PS50280">
    <property type="entry name" value="SET"/>
    <property type="match status" value="1"/>
</dbReference>
<gene>
    <name evidence="20" type="ORF">NLS_LOCUS7659</name>
</gene>
<dbReference type="SMART" id="SM00439">
    <property type="entry name" value="BAH"/>
    <property type="match status" value="1"/>
</dbReference>
<evidence type="ECO:0000256" key="3">
    <source>
        <dbReference type="ARBA" id="ARBA00022454"/>
    </source>
</evidence>
<evidence type="ECO:0000259" key="16">
    <source>
        <dbReference type="PROSITE" id="PS50280"/>
    </source>
</evidence>
<dbReference type="Gene3D" id="2.170.270.10">
    <property type="entry name" value="SET domain"/>
    <property type="match status" value="1"/>
</dbReference>
<dbReference type="GO" id="GO:0003682">
    <property type="term" value="F:chromatin binding"/>
    <property type="evidence" value="ECO:0007669"/>
    <property type="project" value="InterPro"/>
</dbReference>
<feature type="domain" description="PHD-type" evidence="15">
    <location>
        <begin position="1264"/>
        <end position="1311"/>
    </location>
</feature>
<dbReference type="Gene3D" id="2.30.30.490">
    <property type="match status" value="1"/>
</dbReference>
<keyword evidence="10" id="KW-0156">Chromatin regulator</keyword>
<feature type="compositionally biased region" description="Basic and acidic residues" evidence="13">
    <location>
        <begin position="612"/>
        <end position="621"/>
    </location>
</feature>
<dbReference type="PANTHER" id="PTHR46147:SF3">
    <property type="entry name" value="HISTONE-LYSINE N-METHYLTRANSFERASE ASH1"/>
    <property type="match status" value="1"/>
</dbReference>
<feature type="compositionally biased region" description="Basic and acidic residues" evidence="13">
    <location>
        <begin position="808"/>
        <end position="829"/>
    </location>
</feature>
<feature type="region of interest" description="Disordered" evidence="13">
    <location>
        <begin position="808"/>
        <end position="845"/>
    </location>
</feature>
<evidence type="ECO:0000256" key="7">
    <source>
        <dbReference type="ARBA" id="ARBA00022723"/>
    </source>
</evidence>
<evidence type="ECO:0000313" key="21">
    <source>
        <dbReference type="Proteomes" id="UP000277928"/>
    </source>
</evidence>
<feature type="compositionally biased region" description="Low complexity" evidence="13">
    <location>
        <begin position="1096"/>
        <end position="1106"/>
    </location>
</feature>
<proteinExistence type="predicted"/>
<dbReference type="SMART" id="SM00249">
    <property type="entry name" value="PHD"/>
    <property type="match status" value="1"/>
</dbReference>
<keyword evidence="3" id="KW-0158">Chromosome</keyword>
<feature type="region of interest" description="Disordered" evidence="13">
    <location>
        <begin position="605"/>
        <end position="652"/>
    </location>
</feature>
<reference evidence="20 21" key="1">
    <citation type="submission" date="2018-08" db="EMBL/GenBank/DDBJ databases">
        <authorList>
            <person name="Laetsch R D."/>
            <person name="Stevens L."/>
            <person name="Kumar S."/>
            <person name="Blaxter L. M."/>
        </authorList>
    </citation>
    <scope>NUCLEOTIDE SEQUENCE [LARGE SCALE GENOMIC DNA]</scope>
</reference>
<dbReference type="SMART" id="SM00570">
    <property type="entry name" value="AWS"/>
    <property type="match status" value="1"/>
</dbReference>
<evidence type="ECO:0000259" key="17">
    <source>
        <dbReference type="PROSITE" id="PS50868"/>
    </source>
</evidence>
<keyword evidence="6" id="KW-0949">S-adenosyl-L-methionine</keyword>
<evidence type="ECO:0000256" key="14">
    <source>
        <dbReference type="SAM" id="Phobius"/>
    </source>
</evidence>
<dbReference type="EMBL" id="UYRX01000825">
    <property type="protein sequence ID" value="VDK86512.1"/>
    <property type="molecule type" value="Genomic_DNA"/>
</dbReference>
<dbReference type="OrthoDB" id="422362at2759"/>
<dbReference type="GO" id="GO:0008270">
    <property type="term" value="F:zinc ion binding"/>
    <property type="evidence" value="ECO:0007669"/>
    <property type="project" value="UniProtKB-KW"/>
</dbReference>
<organism evidence="20 21">
    <name type="scientific">Litomosoides sigmodontis</name>
    <name type="common">Filarial nematode worm</name>
    <dbReference type="NCBI Taxonomy" id="42156"/>
    <lineage>
        <taxon>Eukaryota</taxon>
        <taxon>Metazoa</taxon>
        <taxon>Ecdysozoa</taxon>
        <taxon>Nematoda</taxon>
        <taxon>Chromadorea</taxon>
        <taxon>Rhabditida</taxon>
        <taxon>Spirurina</taxon>
        <taxon>Spiruromorpha</taxon>
        <taxon>Filarioidea</taxon>
        <taxon>Onchocercidae</taxon>
        <taxon>Litomosoides</taxon>
    </lineage>
</organism>
<dbReference type="Proteomes" id="UP000277928">
    <property type="component" value="Unassembled WGS sequence"/>
</dbReference>
<dbReference type="InterPro" id="IPR011011">
    <property type="entry name" value="Znf_FYVE_PHD"/>
</dbReference>
<dbReference type="SMART" id="SM00317">
    <property type="entry name" value="SET"/>
    <property type="match status" value="1"/>
</dbReference>
<protein>
    <recommendedName>
        <fullName evidence="22">Histone-lysine N-methyltransferase</fullName>
    </recommendedName>
</protein>
<dbReference type="PANTHER" id="PTHR46147">
    <property type="entry name" value="HISTONE-LYSINE N-METHYLTRANSFERASE ASH1"/>
    <property type="match status" value="1"/>
</dbReference>
<evidence type="ECO:0000256" key="8">
    <source>
        <dbReference type="ARBA" id="ARBA00022771"/>
    </source>
</evidence>
<feature type="compositionally biased region" description="Low complexity" evidence="13">
    <location>
        <begin position="830"/>
        <end position="840"/>
    </location>
</feature>
<evidence type="ECO:0000256" key="9">
    <source>
        <dbReference type="ARBA" id="ARBA00022833"/>
    </source>
</evidence>
<feature type="compositionally biased region" description="Low complexity" evidence="13">
    <location>
        <begin position="127"/>
        <end position="142"/>
    </location>
</feature>
<dbReference type="GO" id="GO:0005694">
    <property type="term" value="C:chromosome"/>
    <property type="evidence" value="ECO:0007669"/>
    <property type="project" value="UniProtKB-SubCell"/>
</dbReference>
<dbReference type="InterPro" id="IPR043151">
    <property type="entry name" value="BAH_sf"/>
</dbReference>
<dbReference type="InterPro" id="IPR001214">
    <property type="entry name" value="SET_dom"/>
</dbReference>
<evidence type="ECO:0008006" key="22">
    <source>
        <dbReference type="Google" id="ProtNLM"/>
    </source>
</evidence>
<dbReference type="PROSITE" id="PS51038">
    <property type="entry name" value="BAH"/>
    <property type="match status" value="1"/>
</dbReference>
<dbReference type="InterPro" id="IPR046341">
    <property type="entry name" value="SET_dom_sf"/>
</dbReference>
<evidence type="ECO:0000256" key="11">
    <source>
        <dbReference type="ARBA" id="ARBA00023242"/>
    </source>
</evidence>
<dbReference type="GO" id="GO:0032259">
    <property type="term" value="P:methylation"/>
    <property type="evidence" value="ECO:0007669"/>
    <property type="project" value="UniProtKB-KW"/>
</dbReference>
<keyword evidence="14" id="KW-1133">Transmembrane helix</keyword>
<keyword evidence="21" id="KW-1185">Reference proteome</keyword>
<dbReference type="PROSITE" id="PS51215">
    <property type="entry name" value="AWS"/>
    <property type="match status" value="1"/>
</dbReference>
<dbReference type="OMA" id="GACTSDM"/>
<evidence type="ECO:0000256" key="10">
    <source>
        <dbReference type="ARBA" id="ARBA00022853"/>
    </source>
</evidence>
<evidence type="ECO:0000259" key="18">
    <source>
        <dbReference type="PROSITE" id="PS51038"/>
    </source>
</evidence>
<feature type="transmembrane region" description="Helical" evidence="14">
    <location>
        <begin position="1600"/>
        <end position="1619"/>
    </location>
</feature>
<dbReference type="InterPro" id="IPR006560">
    <property type="entry name" value="AWS_dom"/>
</dbReference>
<evidence type="ECO:0000256" key="13">
    <source>
        <dbReference type="SAM" id="MobiDB-lite"/>
    </source>
</evidence>
<keyword evidence="11" id="KW-0539">Nucleus</keyword>
<feature type="region of interest" description="Disordered" evidence="13">
    <location>
        <begin position="1091"/>
        <end position="1112"/>
    </location>
</feature>
<sequence length="1632" mass="184146">MGLEAVPCVLRSAANGGSSSSYCTIGFLIRPSTSSTTNNATGQTASNAAVSSTASVSISSGSVPKSLHVVPATIQKQSATIATATPKLVVPSVLRIQPTTCTSAHLAPPTPQPIQHPAPPKPPPTPAVQHHLQPQQQQQPQHCGTDGWIHTAPRSNVSSGSFESPSPSQVVPQMNLNESYDCQMPCTSTTSFFPPISSITQSFSSGKSDIDLLQDMTHVDLNHSSMHQQQSQHLTDKAVMITPNPYAQQHNMTPPPPPQQHHYHNATPPMMHMQDSSGCAPVQASYQTHMQVELNTGVPSCHYQNNYNVVSNCSPTADSGIQSIADSPPADPFTPPTPYIPPPPMTAMANKNKPQLAVSPTSYSDDYSDMPHLIPFHQMETEGSPLTEESSLCMTKAQAPNSVLPKAVEVEDTLTETEGKNFEQSGETVPVCQEKTKKESDDDIPKIAITPAMNVTDLVEQLMSHMDPQQRKQFASAIQSKVATDDSTATCSSSISLVTTTATTAATNSTTAITTSIVTSIADSDMGNVRTATANITSSAVATGNTTVNTGTAHDDKLMEVLPKETENEVAVQTEFYNVSKLQSCEDRGFGSETSELRNEIFEKKRKTRKRKMEENRESVSRKSAQKMRRKEVGSRPNDTVARSSSEKINSNNLKRQVPFQILSGNLEAEAHAEERKCKGRKKHEGRRKYIAEKKFPTGKLEKNRVTSGNICEEREEFPSSVNTAKPNARLELSDEDMVNQIKEFHLVMKRKMNEKLKVVIEQIGRQFANLELNLGDRKHWDLPWYRLNWKEVTRRLVERSRLEKSKQENGPKIYRVGDKKLQKSRKSDSFSSAAPSSSKICEKSRPSGDYIKLKQNVIVDAYPKIEQMQCSCSSGCCGESDECLNRVVLMECGNSCPRNALCTNKRLFRRECVERLQTFQTMNGCGIGVKTDVNIDKGQFICEYIGEVVSMETFNTRSRTDYCYQRNHYALNLCPGFVVDAYRKGNIARFINHSCAPNCEMQRWSVNGHYRIGLFALRKIHEGEELTYDYNWDAFEFDDVTICCCGAPNCRHFLNKNVIMNNREKELARNTRLLLLRNVKKSARCKLKKFRKASRSQSQSRTSKTPLPAVNGNTHLEQLCQEVIMKFNDSKVASKKQLKKLSNFVTELREQHTSTRTVLEILESIELKINSLLGKSGKPLDRRKLDIWRASFASIKAKHSRQARKCGRSDYQHQQCRRKSKTGPHRTLAAAINYRYLDSSISVGSYDHDSFSYLSVADANTDCVRCICGTTDDDGPMIQCEKCNFWLHEECVFDEKPSDEDFVCIMCVRNAQRTSTASIPLRIQPDYNFKNCTYYRTLVNRHHLQIRLSETVYVQKLENDNHKLILRRLVECTKQSGPMTTIIPNELEETNREFCPVSFHRKDVRCFRIERLFSFEGHKFVFGFYYARPHEVYCEPGKLFHEKELFATSMYDTLPLDAVVGRCLALESSIYCLGRPKLPHYEEADVYFVEYQIGKNSKFEKIPAKNQYYINTDPLIFSHFQQKLTISRTFTPFIMEQDAKNTRSSASDPNNCMIERKRQQMANLEVVLQRLPMTGRKREPLRAISYSDNVTYMWSGRKLLFGFTGASRFSGVFSYWLILMQRIFKRFSPKY</sequence>
<dbReference type="Gene3D" id="3.30.40.10">
    <property type="entry name" value="Zinc/RING finger domain, C3HC4 (zinc finger)"/>
    <property type="match status" value="1"/>
</dbReference>
<feature type="domain" description="AWS" evidence="19">
    <location>
        <begin position="866"/>
        <end position="912"/>
    </location>
</feature>
<dbReference type="PROSITE" id="PS50868">
    <property type="entry name" value="POST_SET"/>
    <property type="match status" value="1"/>
</dbReference>
<dbReference type="InterPro" id="IPR013083">
    <property type="entry name" value="Znf_RING/FYVE/PHD"/>
</dbReference>
<evidence type="ECO:0000259" key="19">
    <source>
        <dbReference type="PROSITE" id="PS51215"/>
    </source>
</evidence>
<evidence type="ECO:0000256" key="4">
    <source>
        <dbReference type="ARBA" id="ARBA00022603"/>
    </source>
</evidence>
<dbReference type="GO" id="GO:0042800">
    <property type="term" value="F:histone H3K4 methyltransferase activity"/>
    <property type="evidence" value="ECO:0007669"/>
    <property type="project" value="TreeGrafter"/>
</dbReference>
<dbReference type="Pfam" id="PF00856">
    <property type="entry name" value="SET"/>
    <property type="match status" value="1"/>
</dbReference>
<dbReference type="Pfam" id="PF20826">
    <property type="entry name" value="PHD_5"/>
    <property type="match status" value="1"/>
</dbReference>
<dbReference type="SUPFAM" id="SSF57903">
    <property type="entry name" value="FYVE/PHD zinc finger"/>
    <property type="match status" value="1"/>
</dbReference>
<dbReference type="InterPro" id="IPR001025">
    <property type="entry name" value="BAH_dom"/>
</dbReference>
<keyword evidence="14" id="KW-0472">Membrane</keyword>
<accession>A0A3P6TEC2</accession>
<feature type="domain" description="Post-SET" evidence="17">
    <location>
        <begin position="1040"/>
        <end position="1056"/>
    </location>
</feature>
<keyword evidence="4" id="KW-0489">Methyltransferase</keyword>
<dbReference type="PROSITE" id="PS01359">
    <property type="entry name" value="ZF_PHD_1"/>
    <property type="match status" value="1"/>
</dbReference>
<evidence type="ECO:0000256" key="12">
    <source>
        <dbReference type="PROSITE-ProRule" id="PRU00146"/>
    </source>
</evidence>
<feature type="compositionally biased region" description="Polar residues" evidence="13">
    <location>
        <begin position="637"/>
        <end position="652"/>
    </location>
</feature>
<name>A0A3P6TEC2_LITSI</name>
<dbReference type="PROSITE" id="PS50016">
    <property type="entry name" value="ZF_PHD_2"/>
    <property type="match status" value="1"/>
</dbReference>
<evidence type="ECO:0000259" key="15">
    <source>
        <dbReference type="PROSITE" id="PS50016"/>
    </source>
</evidence>
<feature type="compositionally biased region" description="Low complexity" evidence="13">
    <location>
        <begin position="155"/>
        <end position="168"/>
    </location>
</feature>
<dbReference type="STRING" id="42156.A0A3P6TEC2"/>